<feature type="non-terminal residue" evidence="1">
    <location>
        <position position="1"/>
    </location>
</feature>
<feature type="non-terminal residue" evidence="1">
    <location>
        <position position="156"/>
    </location>
</feature>
<dbReference type="EMBL" id="JAIVEX010000050">
    <property type="protein sequence ID" value="MDB0525078.1"/>
    <property type="molecule type" value="Genomic_DNA"/>
</dbReference>
<comment type="caution">
    <text evidence="1">The sequence shown here is derived from an EMBL/GenBank/DDBJ whole genome shotgun (WGS) entry which is preliminary data.</text>
</comment>
<organism evidence="1 2">
    <name type="scientific">Ralstonia solanacearum</name>
    <name type="common">Pseudomonas solanacearum</name>
    <dbReference type="NCBI Taxonomy" id="305"/>
    <lineage>
        <taxon>Bacteria</taxon>
        <taxon>Pseudomonadati</taxon>
        <taxon>Pseudomonadota</taxon>
        <taxon>Betaproteobacteria</taxon>
        <taxon>Burkholderiales</taxon>
        <taxon>Burkholderiaceae</taxon>
        <taxon>Ralstonia</taxon>
        <taxon>Ralstonia solanacearum species complex</taxon>
    </lineage>
</organism>
<accession>A0AAE3NP74</accession>
<gene>
    <name evidence="1" type="ORF">LBW55_26075</name>
</gene>
<reference evidence="1" key="1">
    <citation type="submission" date="2021-09" db="EMBL/GenBank/DDBJ databases">
        <title>Genomic analysis of Ralstonia spp.</title>
        <authorList>
            <person name="Aburjaile F."/>
            <person name="Ariute J.C."/>
            <person name="Pais A.K.L."/>
            <person name="Albuquerque G.M.R."/>
            <person name="Silva A.M.F."/>
            <person name="Brenig B."/>
            <person name="Azevedo V."/>
            <person name="Matiuzzi M."/>
            <person name="Ramos R."/>
            <person name="Goes-Neto A."/>
            <person name="Soares S."/>
            <person name="Iseppon A.M.B."/>
            <person name="Souza E."/>
            <person name="Gama M."/>
        </authorList>
    </citation>
    <scope>NUCLEOTIDE SEQUENCE</scope>
    <source>
        <strain evidence="1">B4</strain>
    </source>
</reference>
<evidence type="ECO:0000313" key="2">
    <source>
        <dbReference type="Proteomes" id="UP001143674"/>
    </source>
</evidence>
<dbReference type="AlphaFoldDB" id="A0AAE3NP74"/>
<sequence length="156" mass="17279">SRDVTSNRLFLRIDETPLAGDGNYGRGPRTALAQTWEVLNDIDNGTGKAETFWRKAQNDNATTRPWVLVGDSKRFWLAVNWSESYPNRYAPYFFGDFPSFKAGDAHGAMVAGYFDLNGNWIEPVSNLNTDSVYSVGTGVGNTGIWLARGYSQLGGR</sequence>
<protein>
    <submittedName>
        <fullName evidence="1">Uncharacterized protein</fullName>
    </submittedName>
</protein>
<proteinExistence type="predicted"/>
<dbReference type="Proteomes" id="UP001143674">
    <property type="component" value="Unassembled WGS sequence"/>
</dbReference>
<evidence type="ECO:0000313" key="1">
    <source>
        <dbReference type="EMBL" id="MDB0525078.1"/>
    </source>
</evidence>
<name>A0AAE3NP74_RALSL</name>